<evidence type="ECO:0000313" key="2">
    <source>
        <dbReference type="EMBL" id="KIM20526.1"/>
    </source>
</evidence>
<feature type="non-terminal residue" evidence="2">
    <location>
        <position position="1"/>
    </location>
</feature>
<dbReference type="PANTHER" id="PTHR33269">
    <property type="entry name" value="NADH-UBIQUINONE OXIDOREDUCTASE CHAIN 6"/>
    <property type="match status" value="1"/>
</dbReference>
<dbReference type="PANTHER" id="PTHR33269:SF17">
    <property type="entry name" value="NADH-UBIQUINONE OXIDOREDUCTASE CHAIN 6"/>
    <property type="match status" value="1"/>
</dbReference>
<keyword evidence="1" id="KW-1133">Transmembrane helix</keyword>
<accession>A0A0C3AML6</accession>
<dbReference type="GO" id="GO:0008137">
    <property type="term" value="F:NADH dehydrogenase (ubiquinone) activity"/>
    <property type="evidence" value="ECO:0007669"/>
    <property type="project" value="InterPro"/>
</dbReference>
<reference evidence="2 3" key="1">
    <citation type="submission" date="2014-04" db="EMBL/GenBank/DDBJ databases">
        <authorList>
            <consortium name="DOE Joint Genome Institute"/>
            <person name="Kuo A."/>
            <person name="Zuccaro A."/>
            <person name="Kohler A."/>
            <person name="Nagy L.G."/>
            <person name="Floudas D."/>
            <person name="Copeland A."/>
            <person name="Barry K.W."/>
            <person name="Cichocki N."/>
            <person name="Veneault-Fourrey C."/>
            <person name="LaButti K."/>
            <person name="Lindquist E.A."/>
            <person name="Lipzen A."/>
            <person name="Lundell T."/>
            <person name="Morin E."/>
            <person name="Murat C."/>
            <person name="Sun H."/>
            <person name="Tunlid A."/>
            <person name="Henrissat B."/>
            <person name="Grigoriev I.V."/>
            <person name="Hibbett D.S."/>
            <person name="Martin F."/>
            <person name="Nordberg H.P."/>
            <person name="Cantor M.N."/>
            <person name="Hua S.X."/>
        </authorList>
    </citation>
    <scope>NUCLEOTIDE SEQUENCE [LARGE SCALE GENOMIC DNA]</scope>
    <source>
        <strain evidence="2 3">MAFF 305830</strain>
    </source>
</reference>
<organism evidence="2 3">
    <name type="scientific">Serendipita vermifera MAFF 305830</name>
    <dbReference type="NCBI Taxonomy" id="933852"/>
    <lineage>
        <taxon>Eukaryota</taxon>
        <taxon>Fungi</taxon>
        <taxon>Dikarya</taxon>
        <taxon>Basidiomycota</taxon>
        <taxon>Agaricomycotina</taxon>
        <taxon>Agaricomycetes</taxon>
        <taxon>Sebacinales</taxon>
        <taxon>Serendipitaceae</taxon>
        <taxon>Serendipita</taxon>
    </lineage>
</organism>
<dbReference type="Proteomes" id="UP000054097">
    <property type="component" value="Unassembled WGS sequence"/>
</dbReference>
<gene>
    <name evidence="2" type="ORF">M408DRAFT_37906</name>
</gene>
<dbReference type="Gene3D" id="1.20.120.1200">
    <property type="entry name" value="NADH-ubiquinone/plastoquinone oxidoreductase chain 6, subunit NuoJ"/>
    <property type="match status" value="1"/>
</dbReference>
<keyword evidence="3" id="KW-1185">Reference proteome</keyword>
<dbReference type="STRING" id="933852.A0A0C3AML6"/>
<dbReference type="OrthoDB" id="10050457at2759"/>
<dbReference type="Pfam" id="PF00499">
    <property type="entry name" value="Oxidored_q3"/>
    <property type="match status" value="1"/>
</dbReference>
<keyword evidence="1" id="KW-0812">Transmembrane</keyword>
<evidence type="ECO:0008006" key="4">
    <source>
        <dbReference type="Google" id="ProtNLM"/>
    </source>
</evidence>
<feature type="non-terminal residue" evidence="2">
    <location>
        <position position="110"/>
    </location>
</feature>
<feature type="transmembrane region" description="Helical" evidence="1">
    <location>
        <begin position="90"/>
        <end position="109"/>
    </location>
</feature>
<proteinExistence type="predicted"/>
<dbReference type="AlphaFoldDB" id="A0A0C3AML6"/>
<sequence>NLFLELLTFFALISALAVITSTNPVLAIVFLIILFLNVGIYLILMGLQFIGLSYLLVYVGAITVLFLFIVMMLSVEVVSSVEVGPNYSKLLPLAYLIAILFLILFIITIP</sequence>
<dbReference type="EMBL" id="KN824426">
    <property type="protein sequence ID" value="KIM20526.1"/>
    <property type="molecule type" value="Genomic_DNA"/>
</dbReference>
<protein>
    <recommendedName>
        <fullName evidence="4">NADH-ubiquinone oxidoreductase chain 6</fullName>
    </recommendedName>
</protein>
<feature type="transmembrane region" description="Helical" evidence="1">
    <location>
        <begin position="27"/>
        <end position="47"/>
    </location>
</feature>
<dbReference type="HOGENOM" id="CLU_2177167_0_0_1"/>
<evidence type="ECO:0000256" key="1">
    <source>
        <dbReference type="SAM" id="Phobius"/>
    </source>
</evidence>
<feature type="transmembrane region" description="Helical" evidence="1">
    <location>
        <begin position="54"/>
        <end position="78"/>
    </location>
</feature>
<dbReference type="InterPro" id="IPR001457">
    <property type="entry name" value="NADH_UbQ/plastoQ_OxRdtase_su6"/>
</dbReference>
<evidence type="ECO:0000313" key="3">
    <source>
        <dbReference type="Proteomes" id="UP000054097"/>
    </source>
</evidence>
<keyword evidence="1" id="KW-0472">Membrane</keyword>
<reference evidence="3" key="2">
    <citation type="submission" date="2015-01" db="EMBL/GenBank/DDBJ databases">
        <title>Evolutionary Origins and Diversification of the Mycorrhizal Mutualists.</title>
        <authorList>
            <consortium name="DOE Joint Genome Institute"/>
            <consortium name="Mycorrhizal Genomics Consortium"/>
            <person name="Kohler A."/>
            <person name="Kuo A."/>
            <person name="Nagy L.G."/>
            <person name="Floudas D."/>
            <person name="Copeland A."/>
            <person name="Barry K.W."/>
            <person name="Cichocki N."/>
            <person name="Veneault-Fourrey C."/>
            <person name="LaButti K."/>
            <person name="Lindquist E.A."/>
            <person name="Lipzen A."/>
            <person name="Lundell T."/>
            <person name="Morin E."/>
            <person name="Murat C."/>
            <person name="Riley R."/>
            <person name="Ohm R."/>
            <person name="Sun H."/>
            <person name="Tunlid A."/>
            <person name="Henrissat B."/>
            <person name="Grigoriev I.V."/>
            <person name="Hibbett D.S."/>
            <person name="Martin F."/>
        </authorList>
    </citation>
    <scope>NUCLEOTIDE SEQUENCE [LARGE SCALE GENOMIC DNA]</scope>
    <source>
        <strain evidence="3">MAFF 305830</strain>
    </source>
</reference>
<dbReference type="InterPro" id="IPR042106">
    <property type="entry name" value="Nuo/plastoQ_OxRdtase_6_NuoJ"/>
</dbReference>
<name>A0A0C3AML6_SERVB</name>